<dbReference type="OrthoDB" id="3265734at2759"/>
<gene>
    <name evidence="3" type="ORF">BDZ94DRAFT_146921</name>
</gene>
<sequence length="358" mass="37985">MALNVQQIDDTDTRIRYSGRWEAAGNPDEYNMTTHGTNSAGAQAEFVFNGTSVAVYGTIEAKSDSIFSAVSMYTIDGSSPTPNVGMPGNNILYNQLLYRSLNLADGQHTLIITSTLGGGSMLWLDYLQVVPSRTSPSISAVALPSSPFSTSVRTSGSLDLPTSTPLAEPRSGHSSIGSGAIAGIAVGGFFCLLLSLVLVWLWQRKARPIRFNEKSAPSTPSLPFWEKPKRISIEVTPFNLASPPATPATHQSYFHRSDAPSTITTTITSPSHNQGNGYSIGTTLVEKRGLGANHSIAPNSQATDRLSISQTLVTASSPTAFSPTDILGSGPSNVNHVPRQHLVPPTKIESSDDPPAYA</sequence>
<accession>A0A9P6CA71</accession>
<comment type="caution">
    <text evidence="3">The sequence shown here is derived from an EMBL/GenBank/DDBJ whole genome shotgun (WGS) entry which is preliminary data.</text>
</comment>
<dbReference type="Proteomes" id="UP000807353">
    <property type="component" value="Unassembled WGS sequence"/>
</dbReference>
<keyword evidence="2" id="KW-0812">Transmembrane</keyword>
<organism evidence="3 4">
    <name type="scientific">Collybia nuda</name>
    <dbReference type="NCBI Taxonomy" id="64659"/>
    <lineage>
        <taxon>Eukaryota</taxon>
        <taxon>Fungi</taxon>
        <taxon>Dikarya</taxon>
        <taxon>Basidiomycota</taxon>
        <taxon>Agaricomycotina</taxon>
        <taxon>Agaricomycetes</taxon>
        <taxon>Agaricomycetidae</taxon>
        <taxon>Agaricales</taxon>
        <taxon>Tricholomatineae</taxon>
        <taxon>Clitocybaceae</taxon>
        <taxon>Collybia</taxon>
    </lineage>
</organism>
<keyword evidence="2" id="KW-1133">Transmembrane helix</keyword>
<keyword evidence="4" id="KW-1185">Reference proteome</keyword>
<evidence type="ECO:0000256" key="1">
    <source>
        <dbReference type="SAM" id="MobiDB-lite"/>
    </source>
</evidence>
<protein>
    <submittedName>
        <fullName evidence="3">Uncharacterized protein</fullName>
    </submittedName>
</protein>
<evidence type="ECO:0000256" key="2">
    <source>
        <dbReference type="SAM" id="Phobius"/>
    </source>
</evidence>
<proteinExistence type="predicted"/>
<evidence type="ECO:0000313" key="4">
    <source>
        <dbReference type="Proteomes" id="UP000807353"/>
    </source>
</evidence>
<feature type="region of interest" description="Disordered" evidence="1">
    <location>
        <begin position="323"/>
        <end position="358"/>
    </location>
</feature>
<dbReference type="AlphaFoldDB" id="A0A9P6CA71"/>
<feature type="compositionally biased region" description="Polar residues" evidence="1">
    <location>
        <begin position="146"/>
        <end position="165"/>
    </location>
</feature>
<dbReference type="EMBL" id="MU150349">
    <property type="protein sequence ID" value="KAF9458121.1"/>
    <property type="molecule type" value="Genomic_DNA"/>
</dbReference>
<keyword evidence="2" id="KW-0472">Membrane</keyword>
<feature type="transmembrane region" description="Helical" evidence="2">
    <location>
        <begin position="180"/>
        <end position="202"/>
    </location>
</feature>
<feature type="region of interest" description="Disordered" evidence="1">
    <location>
        <begin position="143"/>
        <end position="173"/>
    </location>
</feature>
<reference evidence="3" key="1">
    <citation type="submission" date="2020-11" db="EMBL/GenBank/DDBJ databases">
        <authorList>
            <consortium name="DOE Joint Genome Institute"/>
            <person name="Ahrendt S."/>
            <person name="Riley R."/>
            <person name="Andreopoulos W."/>
            <person name="Labutti K."/>
            <person name="Pangilinan J."/>
            <person name="Ruiz-Duenas F.J."/>
            <person name="Barrasa J.M."/>
            <person name="Sanchez-Garcia M."/>
            <person name="Camarero S."/>
            <person name="Miyauchi S."/>
            <person name="Serrano A."/>
            <person name="Linde D."/>
            <person name="Babiker R."/>
            <person name="Drula E."/>
            <person name="Ayuso-Fernandez I."/>
            <person name="Pacheco R."/>
            <person name="Padilla G."/>
            <person name="Ferreira P."/>
            <person name="Barriuso J."/>
            <person name="Kellner H."/>
            <person name="Castanera R."/>
            <person name="Alfaro M."/>
            <person name="Ramirez L."/>
            <person name="Pisabarro A.G."/>
            <person name="Kuo A."/>
            <person name="Tritt A."/>
            <person name="Lipzen A."/>
            <person name="He G."/>
            <person name="Yan M."/>
            <person name="Ng V."/>
            <person name="Cullen D."/>
            <person name="Martin F."/>
            <person name="Rosso M.-N."/>
            <person name="Henrissat B."/>
            <person name="Hibbett D."/>
            <person name="Martinez A.T."/>
            <person name="Grigoriev I.V."/>
        </authorList>
    </citation>
    <scope>NUCLEOTIDE SEQUENCE</scope>
    <source>
        <strain evidence="3">CBS 247.69</strain>
    </source>
</reference>
<evidence type="ECO:0000313" key="3">
    <source>
        <dbReference type="EMBL" id="KAF9458121.1"/>
    </source>
</evidence>
<name>A0A9P6CA71_9AGAR</name>
<dbReference type="Gene3D" id="2.60.120.260">
    <property type="entry name" value="Galactose-binding domain-like"/>
    <property type="match status" value="1"/>
</dbReference>